<keyword evidence="2" id="KW-1185">Reference proteome</keyword>
<reference evidence="1 2" key="1">
    <citation type="submission" date="2014-04" db="EMBL/GenBank/DDBJ databases">
        <authorList>
            <consortium name="DOE Joint Genome Institute"/>
            <person name="Kuo A."/>
            <person name="Kohler A."/>
            <person name="Costa M.D."/>
            <person name="Nagy L.G."/>
            <person name="Floudas D."/>
            <person name="Copeland A."/>
            <person name="Barry K.W."/>
            <person name="Cichocki N."/>
            <person name="Veneault-Fourrey C."/>
            <person name="LaButti K."/>
            <person name="Lindquist E.A."/>
            <person name="Lipzen A."/>
            <person name="Lundell T."/>
            <person name="Morin E."/>
            <person name="Murat C."/>
            <person name="Sun H."/>
            <person name="Tunlid A."/>
            <person name="Henrissat B."/>
            <person name="Grigoriev I.V."/>
            <person name="Hibbett D.S."/>
            <person name="Martin F."/>
            <person name="Nordberg H.P."/>
            <person name="Cantor M.N."/>
            <person name="Hua S.X."/>
        </authorList>
    </citation>
    <scope>NUCLEOTIDE SEQUENCE [LARGE SCALE GENOMIC DNA]</scope>
    <source>
        <strain evidence="1 2">441</strain>
    </source>
</reference>
<gene>
    <name evidence="1" type="ORF">PISMIDRAFT_689219</name>
</gene>
<protein>
    <submittedName>
        <fullName evidence="1">Uncharacterized protein</fullName>
    </submittedName>
</protein>
<proteinExistence type="predicted"/>
<evidence type="ECO:0000313" key="1">
    <source>
        <dbReference type="EMBL" id="KIK12749.1"/>
    </source>
</evidence>
<organism evidence="1 2">
    <name type="scientific">Pisolithus microcarpus 441</name>
    <dbReference type="NCBI Taxonomy" id="765257"/>
    <lineage>
        <taxon>Eukaryota</taxon>
        <taxon>Fungi</taxon>
        <taxon>Dikarya</taxon>
        <taxon>Basidiomycota</taxon>
        <taxon>Agaricomycotina</taxon>
        <taxon>Agaricomycetes</taxon>
        <taxon>Agaricomycetidae</taxon>
        <taxon>Boletales</taxon>
        <taxon>Sclerodermatineae</taxon>
        <taxon>Pisolithaceae</taxon>
        <taxon>Pisolithus</taxon>
    </lineage>
</organism>
<sequence>MHARTSDVATNQYTTSFCFHDEQKLGFERLPVDPSTRATKKAMPSALVRTHCTEVNA</sequence>
<dbReference type="AlphaFoldDB" id="A0A0C9YFN8"/>
<name>A0A0C9YFN8_9AGAM</name>
<evidence type="ECO:0000313" key="2">
    <source>
        <dbReference type="Proteomes" id="UP000054018"/>
    </source>
</evidence>
<reference evidence="2" key="2">
    <citation type="submission" date="2015-01" db="EMBL/GenBank/DDBJ databases">
        <title>Evolutionary Origins and Diversification of the Mycorrhizal Mutualists.</title>
        <authorList>
            <consortium name="DOE Joint Genome Institute"/>
            <consortium name="Mycorrhizal Genomics Consortium"/>
            <person name="Kohler A."/>
            <person name="Kuo A."/>
            <person name="Nagy L.G."/>
            <person name="Floudas D."/>
            <person name="Copeland A."/>
            <person name="Barry K.W."/>
            <person name="Cichocki N."/>
            <person name="Veneault-Fourrey C."/>
            <person name="LaButti K."/>
            <person name="Lindquist E.A."/>
            <person name="Lipzen A."/>
            <person name="Lundell T."/>
            <person name="Morin E."/>
            <person name="Murat C."/>
            <person name="Riley R."/>
            <person name="Ohm R."/>
            <person name="Sun H."/>
            <person name="Tunlid A."/>
            <person name="Henrissat B."/>
            <person name="Grigoriev I.V."/>
            <person name="Hibbett D.S."/>
            <person name="Martin F."/>
        </authorList>
    </citation>
    <scope>NUCLEOTIDE SEQUENCE [LARGE SCALE GENOMIC DNA]</scope>
    <source>
        <strain evidence="2">441</strain>
    </source>
</reference>
<accession>A0A0C9YFN8</accession>
<dbReference type="HOGENOM" id="CLU_2997334_0_0_1"/>
<dbReference type="EMBL" id="KN834051">
    <property type="protein sequence ID" value="KIK12749.1"/>
    <property type="molecule type" value="Genomic_DNA"/>
</dbReference>
<dbReference type="Proteomes" id="UP000054018">
    <property type="component" value="Unassembled WGS sequence"/>
</dbReference>